<name>A0ABD3DL38_9LAMI</name>
<evidence type="ECO:0000256" key="1">
    <source>
        <dbReference type="ARBA" id="ARBA00009861"/>
    </source>
</evidence>
<evidence type="ECO:0000256" key="2">
    <source>
        <dbReference type="ARBA" id="ARBA00022679"/>
    </source>
</evidence>
<dbReference type="AlphaFoldDB" id="A0ABD3DL38"/>
<dbReference type="PANTHER" id="PTHR31623">
    <property type="entry name" value="F21J9.9"/>
    <property type="match status" value="1"/>
</dbReference>
<evidence type="ECO:0000313" key="5">
    <source>
        <dbReference type="Proteomes" id="UP001632038"/>
    </source>
</evidence>
<evidence type="ECO:0000313" key="4">
    <source>
        <dbReference type="EMBL" id="KAL3641590.1"/>
    </source>
</evidence>
<keyword evidence="2" id="KW-0808">Transferase</keyword>
<dbReference type="GO" id="GO:0016746">
    <property type="term" value="F:acyltransferase activity"/>
    <property type="evidence" value="ECO:0007669"/>
    <property type="project" value="UniProtKB-KW"/>
</dbReference>
<evidence type="ECO:0000256" key="3">
    <source>
        <dbReference type="ARBA" id="ARBA00023315"/>
    </source>
</evidence>
<dbReference type="Pfam" id="PF02458">
    <property type="entry name" value="Transferase"/>
    <property type="match status" value="1"/>
</dbReference>
<gene>
    <name evidence="4" type="ORF">CASFOL_012405</name>
</gene>
<reference evidence="5" key="1">
    <citation type="journal article" date="2024" name="IScience">
        <title>Strigolactones Initiate the Formation of Haustorium-like Structures in Castilleja.</title>
        <authorList>
            <person name="Buerger M."/>
            <person name="Peterson D."/>
            <person name="Chory J."/>
        </authorList>
    </citation>
    <scope>NUCLEOTIDE SEQUENCE [LARGE SCALE GENOMIC DNA]</scope>
</reference>
<protein>
    <submittedName>
        <fullName evidence="4">Uncharacterized protein</fullName>
    </submittedName>
</protein>
<accession>A0ABD3DL38</accession>
<dbReference type="Gene3D" id="3.30.559.10">
    <property type="entry name" value="Chloramphenicol acetyltransferase-like domain"/>
    <property type="match status" value="2"/>
</dbReference>
<dbReference type="InterPro" id="IPR023213">
    <property type="entry name" value="CAT-like_dom_sf"/>
</dbReference>
<keyword evidence="5" id="KW-1185">Reference proteome</keyword>
<dbReference type="PANTHER" id="PTHR31623:SF70">
    <property type="entry name" value="TRANSFERASE, CHLORAMPHENICOL ACETYLTRANSFERASE-LIKE DOMAIN PROTEIN"/>
    <property type="match status" value="1"/>
</dbReference>
<dbReference type="EMBL" id="JAVIJP010000016">
    <property type="protein sequence ID" value="KAL3641590.1"/>
    <property type="molecule type" value="Genomic_DNA"/>
</dbReference>
<sequence>MKVNVISTKLIKPYIPTPQNLQKYKISFTDELSPPMNVSVILFYPPNSTPNPTISSQLQESLSKILPQFYPLAGRYIKNDHSVDCNDEGAEFVEAEANNIELVDLIAIAKSHDQLKDLLTRQTGDVDKSTDPLLSVQITSFECGGVAISVTLSHRISDASSLDTFVTAWSNENNHNNNQEPIIPIFDSASLFPGINLGYDTEMSNDIIVVKRFLFNKEAISSLKSKLKPRNDKGFLSRVRVASGLISKALIGVDIAKHGKLRDCFVLQAVNMRSRTIPPLPKHSCGNLLIESITQCIDANETKEVEIQELVNIFGDAIDKTIVDCGELLSVGEDRRMKIIMDPIMDFVKRLVSGEVNAVWFSDWSKLGFYEADFGWGKPVWVGVGNLFAPNLTILMGNKEGDGIEAWVYLNENDVPYFEQDEDMKLFAIA</sequence>
<comment type="similarity">
    <text evidence="1">Belongs to the plant acyltransferase family.</text>
</comment>
<comment type="caution">
    <text evidence="4">The sequence shown here is derived from an EMBL/GenBank/DDBJ whole genome shotgun (WGS) entry which is preliminary data.</text>
</comment>
<dbReference type="Proteomes" id="UP001632038">
    <property type="component" value="Unassembled WGS sequence"/>
</dbReference>
<proteinExistence type="inferred from homology"/>
<keyword evidence="3" id="KW-0012">Acyltransferase</keyword>
<organism evidence="4 5">
    <name type="scientific">Castilleja foliolosa</name>
    <dbReference type="NCBI Taxonomy" id="1961234"/>
    <lineage>
        <taxon>Eukaryota</taxon>
        <taxon>Viridiplantae</taxon>
        <taxon>Streptophyta</taxon>
        <taxon>Embryophyta</taxon>
        <taxon>Tracheophyta</taxon>
        <taxon>Spermatophyta</taxon>
        <taxon>Magnoliopsida</taxon>
        <taxon>eudicotyledons</taxon>
        <taxon>Gunneridae</taxon>
        <taxon>Pentapetalae</taxon>
        <taxon>asterids</taxon>
        <taxon>lamiids</taxon>
        <taxon>Lamiales</taxon>
        <taxon>Orobanchaceae</taxon>
        <taxon>Pedicularideae</taxon>
        <taxon>Castillejinae</taxon>
        <taxon>Castilleja</taxon>
    </lineage>
</organism>